<dbReference type="AlphaFoldDB" id="A0A0C3S9J5"/>
<evidence type="ECO:0000313" key="3">
    <source>
        <dbReference type="Proteomes" id="UP000053257"/>
    </source>
</evidence>
<reference evidence="2 3" key="1">
    <citation type="journal article" date="2014" name="PLoS Genet.">
        <title>Analysis of the Phlebiopsis gigantea genome, transcriptome and secretome provides insight into its pioneer colonization strategies of wood.</title>
        <authorList>
            <person name="Hori C."/>
            <person name="Ishida T."/>
            <person name="Igarashi K."/>
            <person name="Samejima M."/>
            <person name="Suzuki H."/>
            <person name="Master E."/>
            <person name="Ferreira P."/>
            <person name="Ruiz-Duenas F.J."/>
            <person name="Held B."/>
            <person name="Canessa P."/>
            <person name="Larrondo L.F."/>
            <person name="Schmoll M."/>
            <person name="Druzhinina I.S."/>
            <person name="Kubicek C.P."/>
            <person name="Gaskell J.A."/>
            <person name="Kersten P."/>
            <person name="St John F."/>
            <person name="Glasner J."/>
            <person name="Sabat G."/>
            <person name="Splinter BonDurant S."/>
            <person name="Syed K."/>
            <person name="Yadav J."/>
            <person name="Mgbeahuruike A.C."/>
            <person name="Kovalchuk A."/>
            <person name="Asiegbu F.O."/>
            <person name="Lackner G."/>
            <person name="Hoffmeister D."/>
            <person name="Rencoret J."/>
            <person name="Gutierrez A."/>
            <person name="Sun H."/>
            <person name="Lindquist E."/>
            <person name="Barry K."/>
            <person name="Riley R."/>
            <person name="Grigoriev I.V."/>
            <person name="Henrissat B."/>
            <person name="Kues U."/>
            <person name="Berka R.M."/>
            <person name="Martinez A.T."/>
            <person name="Covert S.F."/>
            <person name="Blanchette R.A."/>
            <person name="Cullen D."/>
        </authorList>
    </citation>
    <scope>NUCLEOTIDE SEQUENCE [LARGE SCALE GENOMIC DNA]</scope>
    <source>
        <strain evidence="2 3">11061_1 CR5-6</strain>
    </source>
</reference>
<keyword evidence="1" id="KW-0812">Transmembrane</keyword>
<name>A0A0C3S9J5_PHLG1</name>
<accession>A0A0C3S9J5</accession>
<evidence type="ECO:0000313" key="2">
    <source>
        <dbReference type="EMBL" id="KIP08342.1"/>
    </source>
</evidence>
<protein>
    <submittedName>
        <fullName evidence="2">Uncharacterized protein</fullName>
    </submittedName>
</protein>
<proteinExistence type="predicted"/>
<keyword evidence="1" id="KW-0472">Membrane</keyword>
<organism evidence="2 3">
    <name type="scientific">Phlebiopsis gigantea (strain 11061_1 CR5-6)</name>
    <name type="common">White-rot fungus</name>
    <name type="synonym">Peniophora gigantea</name>
    <dbReference type="NCBI Taxonomy" id="745531"/>
    <lineage>
        <taxon>Eukaryota</taxon>
        <taxon>Fungi</taxon>
        <taxon>Dikarya</taxon>
        <taxon>Basidiomycota</taxon>
        <taxon>Agaricomycotina</taxon>
        <taxon>Agaricomycetes</taxon>
        <taxon>Polyporales</taxon>
        <taxon>Phanerochaetaceae</taxon>
        <taxon>Phlebiopsis</taxon>
    </lineage>
</organism>
<keyword evidence="3" id="KW-1185">Reference proteome</keyword>
<evidence type="ECO:0000256" key="1">
    <source>
        <dbReference type="SAM" id="Phobius"/>
    </source>
</evidence>
<gene>
    <name evidence="2" type="ORF">PHLGIDRAFT_383022</name>
</gene>
<sequence>MIPLLNIHSCIFSLSSLIAYWWVSTPVSITCSLPRLLLSPVLCIITTSPLSVCLQPFLLFLSPPSLDVCGDHVVDYRRIAVGFVTTVLWNM</sequence>
<feature type="transmembrane region" description="Helical" evidence="1">
    <location>
        <begin position="6"/>
        <end position="24"/>
    </location>
</feature>
<dbReference type="HOGENOM" id="CLU_2427794_0_0_1"/>
<feature type="transmembrane region" description="Helical" evidence="1">
    <location>
        <begin position="36"/>
        <end position="58"/>
    </location>
</feature>
<dbReference type="Proteomes" id="UP000053257">
    <property type="component" value="Unassembled WGS sequence"/>
</dbReference>
<dbReference type="EMBL" id="KN840481">
    <property type="protein sequence ID" value="KIP08342.1"/>
    <property type="molecule type" value="Genomic_DNA"/>
</dbReference>
<keyword evidence="1" id="KW-1133">Transmembrane helix</keyword>